<evidence type="ECO:0000313" key="2">
    <source>
        <dbReference type="EMBL" id="CAH0404056.1"/>
    </source>
</evidence>
<proteinExistence type="predicted"/>
<dbReference type="Proteomes" id="UP001153292">
    <property type="component" value="Chromosome 27"/>
</dbReference>
<sequence>MATPFIFVRFPVSYLFINKLILLEDSIYEHVPTLTVTDNNYITIPPRPLRIPCGYKFDGVWRERDPFSRKKSRKKFDANETISINSNTALRSGDAVDKGSMVNTDIRLSTADYAVEYRADGQLYVTLTFLWRDWRLGPYYAVFTKDENGKKMEQNLDIIHLEKSTIRISRLKQLNLTAGQRIDIQYIKYMCATKCELTRILVRTKENKLFNLDPGRYRVIEKVRQNGCDSPRGYYLWELTTADAAGINGLTYLPKPGAARDNKFWITYLMTDHCESPFDATGSMRAIAYESAARGASVASNVIEIDLQTLKPEDVGVYYADFRTDDNNEEMIQIIQPPSIPEDCLDEHLTTYMMSGHFFVKLPPRRYKVLPGYKFFVLTYNLPSYTNKSSSEASSEPLKSKRSGGGGVKLSSLKLSSGRVNHNYSADGLSVTLNLEFRYRTFRQGRGDVLIVKDGIYLAYPYVNFTSHGGVCGCGVWLRVRRHLWLQKLSEMGAPIREVNLLCSDSIDIFDIPIAERATVQIPDIKYLNLTAGQRAERQLVEYHCEKCELLRIVVYTYDVNLYYLDTGRYRVTEKNE</sequence>
<name>A0ABN8B819_CHISP</name>
<reference evidence="2" key="1">
    <citation type="submission" date="2021-12" db="EMBL/GenBank/DDBJ databases">
        <authorList>
            <person name="King R."/>
        </authorList>
    </citation>
    <scope>NUCLEOTIDE SEQUENCE</scope>
</reference>
<keyword evidence="3" id="KW-1185">Reference proteome</keyword>
<evidence type="ECO:0008006" key="4">
    <source>
        <dbReference type="Google" id="ProtNLM"/>
    </source>
</evidence>
<gene>
    <name evidence="2" type="ORF">CHILSU_LOCUS7362</name>
</gene>
<feature type="compositionally biased region" description="Low complexity" evidence="1">
    <location>
        <begin position="388"/>
        <end position="397"/>
    </location>
</feature>
<accession>A0ABN8B819</accession>
<protein>
    <recommendedName>
        <fullName evidence="4">CUB domain-containing protein</fullName>
    </recommendedName>
</protein>
<evidence type="ECO:0000256" key="1">
    <source>
        <dbReference type="SAM" id="MobiDB-lite"/>
    </source>
</evidence>
<feature type="region of interest" description="Disordered" evidence="1">
    <location>
        <begin position="386"/>
        <end position="407"/>
    </location>
</feature>
<organism evidence="2 3">
    <name type="scientific">Chilo suppressalis</name>
    <name type="common">Asiatic rice borer moth</name>
    <dbReference type="NCBI Taxonomy" id="168631"/>
    <lineage>
        <taxon>Eukaryota</taxon>
        <taxon>Metazoa</taxon>
        <taxon>Ecdysozoa</taxon>
        <taxon>Arthropoda</taxon>
        <taxon>Hexapoda</taxon>
        <taxon>Insecta</taxon>
        <taxon>Pterygota</taxon>
        <taxon>Neoptera</taxon>
        <taxon>Endopterygota</taxon>
        <taxon>Lepidoptera</taxon>
        <taxon>Glossata</taxon>
        <taxon>Ditrysia</taxon>
        <taxon>Pyraloidea</taxon>
        <taxon>Crambidae</taxon>
        <taxon>Crambinae</taxon>
        <taxon>Chilo</taxon>
    </lineage>
</organism>
<dbReference type="EMBL" id="OU963920">
    <property type="protein sequence ID" value="CAH0404056.1"/>
    <property type="molecule type" value="Genomic_DNA"/>
</dbReference>
<evidence type="ECO:0000313" key="3">
    <source>
        <dbReference type="Proteomes" id="UP001153292"/>
    </source>
</evidence>